<feature type="region of interest" description="Disordered" evidence="1">
    <location>
        <begin position="1"/>
        <end position="22"/>
    </location>
</feature>
<evidence type="ECO:0000256" key="1">
    <source>
        <dbReference type="SAM" id="MobiDB-lite"/>
    </source>
</evidence>
<accession>A0A2K3DG56</accession>
<dbReference type="EMBL" id="CM008969">
    <property type="protein sequence ID" value="PNW79520.1"/>
    <property type="molecule type" value="Genomic_DNA"/>
</dbReference>
<sequence length="59" mass="6135">MGVADSRVPPGKIAQSMGRQRGAAGLDRLAMVTLKCPGRTVTDLHRPETGRAAGCCGQQ</sequence>
<gene>
    <name evidence="2" type="ORF">CHLRE_08g358527v5</name>
</gene>
<keyword evidence="3" id="KW-1185">Reference proteome</keyword>
<dbReference type="RefSeq" id="XP_042921715.1">
    <property type="nucleotide sequence ID" value="XM_043064714.1"/>
</dbReference>
<dbReference type="AlphaFoldDB" id="A0A2K3DG56"/>
<dbReference type="Gramene" id="PNW79520">
    <property type="protein sequence ID" value="PNW79520"/>
    <property type="gene ID" value="CHLRE_08g358527v5"/>
</dbReference>
<dbReference type="Proteomes" id="UP000006906">
    <property type="component" value="Chromosome 8"/>
</dbReference>
<evidence type="ECO:0000313" key="2">
    <source>
        <dbReference type="EMBL" id="PNW79520.1"/>
    </source>
</evidence>
<name>A0A2K3DG56_CHLRE</name>
<dbReference type="GeneID" id="66054263"/>
<dbReference type="KEGG" id="cre:CHLRE_08g358527v5"/>
<proteinExistence type="predicted"/>
<reference evidence="2 3" key="1">
    <citation type="journal article" date="2007" name="Science">
        <title>The Chlamydomonas genome reveals the evolution of key animal and plant functions.</title>
        <authorList>
            <person name="Merchant S.S."/>
            <person name="Prochnik S.E."/>
            <person name="Vallon O."/>
            <person name="Harris E.H."/>
            <person name="Karpowicz S.J."/>
            <person name="Witman G.B."/>
            <person name="Terry A."/>
            <person name="Salamov A."/>
            <person name="Fritz-Laylin L.K."/>
            <person name="Marechal-Drouard L."/>
            <person name="Marshall W.F."/>
            <person name="Qu L.H."/>
            <person name="Nelson D.R."/>
            <person name="Sanderfoot A.A."/>
            <person name="Spalding M.H."/>
            <person name="Kapitonov V.V."/>
            <person name="Ren Q."/>
            <person name="Ferris P."/>
            <person name="Lindquist E."/>
            <person name="Shapiro H."/>
            <person name="Lucas S.M."/>
            <person name="Grimwood J."/>
            <person name="Schmutz J."/>
            <person name="Cardol P."/>
            <person name="Cerutti H."/>
            <person name="Chanfreau G."/>
            <person name="Chen C.L."/>
            <person name="Cognat V."/>
            <person name="Croft M.T."/>
            <person name="Dent R."/>
            <person name="Dutcher S."/>
            <person name="Fernandez E."/>
            <person name="Fukuzawa H."/>
            <person name="Gonzalez-Ballester D."/>
            <person name="Gonzalez-Halphen D."/>
            <person name="Hallmann A."/>
            <person name="Hanikenne M."/>
            <person name="Hippler M."/>
            <person name="Inwood W."/>
            <person name="Jabbari K."/>
            <person name="Kalanon M."/>
            <person name="Kuras R."/>
            <person name="Lefebvre P.A."/>
            <person name="Lemaire S.D."/>
            <person name="Lobanov A.V."/>
            <person name="Lohr M."/>
            <person name="Manuell A."/>
            <person name="Meier I."/>
            <person name="Mets L."/>
            <person name="Mittag M."/>
            <person name="Mittelmeier T."/>
            <person name="Moroney J.V."/>
            <person name="Moseley J."/>
            <person name="Napoli C."/>
            <person name="Nedelcu A.M."/>
            <person name="Niyogi K."/>
            <person name="Novoselov S.V."/>
            <person name="Paulsen I.T."/>
            <person name="Pazour G."/>
            <person name="Purton S."/>
            <person name="Ral J.P."/>
            <person name="Riano-Pachon D.M."/>
            <person name="Riekhof W."/>
            <person name="Rymarquis L."/>
            <person name="Schroda M."/>
            <person name="Stern D."/>
            <person name="Umen J."/>
            <person name="Willows R."/>
            <person name="Wilson N."/>
            <person name="Zimmer S.L."/>
            <person name="Allmer J."/>
            <person name="Balk J."/>
            <person name="Bisova K."/>
            <person name="Chen C.J."/>
            <person name="Elias M."/>
            <person name="Gendler K."/>
            <person name="Hauser C."/>
            <person name="Lamb M.R."/>
            <person name="Ledford H."/>
            <person name="Long J.C."/>
            <person name="Minagawa J."/>
            <person name="Page M.D."/>
            <person name="Pan J."/>
            <person name="Pootakham W."/>
            <person name="Roje S."/>
            <person name="Rose A."/>
            <person name="Stahlberg E."/>
            <person name="Terauchi A.M."/>
            <person name="Yang P."/>
            <person name="Ball S."/>
            <person name="Bowler C."/>
            <person name="Dieckmann C.L."/>
            <person name="Gladyshev V.N."/>
            <person name="Green P."/>
            <person name="Jorgensen R."/>
            <person name="Mayfield S."/>
            <person name="Mueller-Roeber B."/>
            <person name="Rajamani S."/>
            <person name="Sayre R.T."/>
            <person name="Brokstein P."/>
            <person name="Dubchak I."/>
            <person name="Goodstein D."/>
            <person name="Hornick L."/>
            <person name="Huang Y.W."/>
            <person name="Jhaveri J."/>
            <person name="Luo Y."/>
            <person name="Martinez D."/>
            <person name="Ngau W.C."/>
            <person name="Otillar B."/>
            <person name="Poliakov A."/>
            <person name="Porter A."/>
            <person name="Szajkowski L."/>
            <person name="Werner G."/>
            <person name="Zhou K."/>
            <person name="Grigoriev I.V."/>
            <person name="Rokhsar D.S."/>
            <person name="Grossman A.R."/>
        </authorList>
    </citation>
    <scope>NUCLEOTIDE SEQUENCE [LARGE SCALE GENOMIC DNA]</scope>
    <source>
        <strain evidence="3">CC-503</strain>
    </source>
</reference>
<evidence type="ECO:0000313" key="3">
    <source>
        <dbReference type="Proteomes" id="UP000006906"/>
    </source>
</evidence>
<protein>
    <submittedName>
        <fullName evidence="2">Uncharacterized protein</fullName>
    </submittedName>
</protein>
<dbReference type="InParanoid" id="A0A2K3DG56"/>
<organism evidence="2 3">
    <name type="scientific">Chlamydomonas reinhardtii</name>
    <name type="common">Chlamydomonas smithii</name>
    <dbReference type="NCBI Taxonomy" id="3055"/>
    <lineage>
        <taxon>Eukaryota</taxon>
        <taxon>Viridiplantae</taxon>
        <taxon>Chlorophyta</taxon>
        <taxon>core chlorophytes</taxon>
        <taxon>Chlorophyceae</taxon>
        <taxon>CS clade</taxon>
        <taxon>Chlamydomonadales</taxon>
        <taxon>Chlamydomonadaceae</taxon>
        <taxon>Chlamydomonas</taxon>
    </lineage>
</organism>